<organism evidence="1">
    <name type="scientific">Hexamita inflata</name>
    <dbReference type="NCBI Taxonomy" id="28002"/>
    <lineage>
        <taxon>Eukaryota</taxon>
        <taxon>Metamonada</taxon>
        <taxon>Diplomonadida</taxon>
        <taxon>Hexamitidae</taxon>
        <taxon>Hexamitinae</taxon>
        <taxon>Hexamita</taxon>
    </lineage>
</organism>
<keyword evidence="3" id="KW-1185">Reference proteome</keyword>
<accession>A0AA86NT23</accession>
<reference evidence="1" key="1">
    <citation type="submission" date="2023-06" db="EMBL/GenBank/DDBJ databases">
        <authorList>
            <person name="Kurt Z."/>
        </authorList>
    </citation>
    <scope>NUCLEOTIDE SEQUENCE</scope>
</reference>
<protein>
    <submittedName>
        <fullName evidence="2">Hypothetical_protein</fullName>
    </submittedName>
</protein>
<name>A0AA86NT23_9EUKA</name>
<dbReference type="EMBL" id="CATOUU010000341">
    <property type="protein sequence ID" value="CAI9925508.1"/>
    <property type="molecule type" value="Genomic_DNA"/>
</dbReference>
<evidence type="ECO:0000313" key="2">
    <source>
        <dbReference type="EMBL" id="CAL6008037.1"/>
    </source>
</evidence>
<sequence length="110" mass="12563">MKPLLIPLVDQDGFGNQYGLIDQKVFKYASDLFAVKDLSETEPISSQILLRRADQKWQRPHYTTTSCKPSKKRFLLRSASSKLCGKNTLTPFRITLEYRPLAMPSTISLI</sequence>
<dbReference type="Proteomes" id="UP001642409">
    <property type="component" value="Unassembled WGS sequence"/>
</dbReference>
<comment type="caution">
    <text evidence="1">The sequence shown here is derived from an EMBL/GenBank/DDBJ whole genome shotgun (WGS) entry which is preliminary data.</text>
</comment>
<reference evidence="2 3" key="2">
    <citation type="submission" date="2024-07" db="EMBL/GenBank/DDBJ databases">
        <authorList>
            <person name="Akdeniz Z."/>
        </authorList>
    </citation>
    <scope>NUCLEOTIDE SEQUENCE [LARGE SCALE GENOMIC DNA]</scope>
</reference>
<evidence type="ECO:0000313" key="3">
    <source>
        <dbReference type="Proteomes" id="UP001642409"/>
    </source>
</evidence>
<evidence type="ECO:0000313" key="1">
    <source>
        <dbReference type="EMBL" id="CAI9925508.1"/>
    </source>
</evidence>
<dbReference type="EMBL" id="CAXDID020000056">
    <property type="protein sequence ID" value="CAL6008037.1"/>
    <property type="molecule type" value="Genomic_DNA"/>
</dbReference>
<gene>
    <name evidence="1" type="ORF">HINF_LOCUS13153</name>
    <name evidence="2" type="ORF">HINF_LOCUS20931</name>
</gene>
<proteinExistence type="predicted"/>
<dbReference type="AlphaFoldDB" id="A0AA86NT23"/>